<accession>A0AAE0KF33</accession>
<dbReference type="Pfam" id="PF01565">
    <property type="entry name" value="FAD_binding_4"/>
    <property type="match status" value="1"/>
</dbReference>
<dbReference type="InterPro" id="IPR036318">
    <property type="entry name" value="FAD-bd_PCMH-like_sf"/>
</dbReference>
<dbReference type="Gene3D" id="3.40.462.20">
    <property type="match status" value="1"/>
</dbReference>
<evidence type="ECO:0000256" key="1">
    <source>
        <dbReference type="ARBA" id="ARBA00005466"/>
    </source>
</evidence>
<evidence type="ECO:0000259" key="4">
    <source>
        <dbReference type="PROSITE" id="PS51387"/>
    </source>
</evidence>
<reference evidence="5" key="1">
    <citation type="journal article" date="2023" name="Mol. Phylogenet. Evol.">
        <title>Genome-scale phylogeny and comparative genomics of the fungal order Sordariales.</title>
        <authorList>
            <person name="Hensen N."/>
            <person name="Bonometti L."/>
            <person name="Westerberg I."/>
            <person name="Brannstrom I.O."/>
            <person name="Guillou S."/>
            <person name="Cros-Aarteil S."/>
            <person name="Calhoun S."/>
            <person name="Haridas S."/>
            <person name="Kuo A."/>
            <person name="Mondo S."/>
            <person name="Pangilinan J."/>
            <person name="Riley R."/>
            <person name="LaButti K."/>
            <person name="Andreopoulos B."/>
            <person name="Lipzen A."/>
            <person name="Chen C."/>
            <person name="Yan M."/>
            <person name="Daum C."/>
            <person name="Ng V."/>
            <person name="Clum A."/>
            <person name="Steindorff A."/>
            <person name="Ohm R.A."/>
            <person name="Martin F."/>
            <person name="Silar P."/>
            <person name="Natvig D.O."/>
            <person name="Lalanne C."/>
            <person name="Gautier V."/>
            <person name="Ament-Velasquez S.L."/>
            <person name="Kruys A."/>
            <person name="Hutchinson M.I."/>
            <person name="Powell A.J."/>
            <person name="Barry K."/>
            <person name="Miller A.N."/>
            <person name="Grigoriev I.V."/>
            <person name="Debuchy R."/>
            <person name="Gladieux P."/>
            <person name="Hiltunen Thoren M."/>
            <person name="Johannesson H."/>
        </authorList>
    </citation>
    <scope>NUCLEOTIDE SEQUENCE</scope>
    <source>
        <strain evidence="5">CBS 958.72</strain>
    </source>
</reference>
<feature type="region of interest" description="Disordered" evidence="3">
    <location>
        <begin position="17"/>
        <end position="38"/>
    </location>
</feature>
<gene>
    <name evidence="5" type="ORF">B0T24DRAFT_697813</name>
</gene>
<organism evidence="5 6">
    <name type="scientific">Lasiosphaeria ovina</name>
    <dbReference type="NCBI Taxonomy" id="92902"/>
    <lineage>
        <taxon>Eukaryota</taxon>
        <taxon>Fungi</taxon>
        <taxon>Dikarya</taxon>
        <taxon>Ascomycota</taxon>
        <taxon>Pezizomycotina</taxon>
        <taxon>Sordariomycetes</taxon>
        <taxon>Sordariomycetidae</taxon>
        <taxon>Sordariales</taxon>
        <taxon>Lasiosphaeriaceae</taxon>
        <taxon>Lasiosphaeria</taxon>
    </lineage>
</organism>
<reference evidence="5" key="2">
    <citation type="submission" date="2023-06" db="EMBL/GenBank/DDBJ databases">
        <authorList>
            <consortium name="Lawrence Berkeley National Laboratory"/>
            <person name="Haridas S."/>
            <person name="Hensen N."/>
            <person name="Bonometti L."/>
            <person name="Westerberg I."/>
            <person name="Brannstrom I.O."/>
            <person name="Guillou S."/>
            <person name="Cros-Aarteil S."/>
            <person name="Calhoun S."/>
            <person name="Kuo A."/>
            <person name="Mondo S."/>
            <person name="Pangilinan J."/>
            <person name="Riley R."/>
            <person name="Labutti K."/>
            <person name="Andreopoulos B."/>
            <person name="Lipzen A."/>
            <person name="Chen C."/>
            <person name="Yanf M."/>
            <person name="Daum C."/>
            <person name="Ng V."/>
            <person name="Clum A."/>
            <person name="Steindorff A."/>
            <person name="Ohm R."/>
            <person name="Martin F."/>
            <person name="Silar P."/>
            <person name="Natvig D."/>
            <person name="Lalanne C."/>
            <person name="Gautier V."/>
            <person name="Ament-Velasquez S.L."/>
            <person name="Kruys A."/>
            <person name="Hutchinson M.I."/>
            <person name="Powell A.J."/>
            <person name="Barry K."/>
            <person name="Miller A.N."/>
            <person name="Grigoriev I.V."/>
            <person name="Debuchy R."/>
            <person name="Gladieux P."/>
            <person name="Thoren M.H."/>
            <person name="Johannesson H."/>
        </authorList>
    </citation>
    <scope>NUCLEOTIDE SEQUENCE</scope>
    <source>
        <strain evidence="5">CBS 958.72</strain>
    </source>
</reference>
<sequence>MAPAAQKAAIVDLASSSKRTSFHTPPADRQDRPPMRPSLPPLLLALGLGAALLPGPALAGHNSSLAQLNTTLGGRLQTSIPLAHACFSQPNGAACAALRKQLPSAYFRIGSYEGFQNLQGEACVADPADQCLLAEGSLTKPSPSARCNQGVLSRNFVEVTGPADVQAVFAYARATGTTLSIKGSGHDYNMRSSRRGSLAIWTRGLRDTSFHPSFVADGCPPATRPQQAMTFGAGVTMTEAMTFAHAHNAVFPAGSSATVGASGGWVLNGGHSVLSPGLGLAADRVLQFAIVTPDGQHRIANACTNPSLFWALRGGGGGAFGVVLSSTHVAEPDGPVTSAMISFPGTPDTLNPWISLLAEHAPAWTRAGWGGPSAANLSFLVNPSATASAESDLAPAIAFARAHGGAAAIQAYPSFFDYWAANINASSAAPEPVSTALFATSRIVPESVFLDATSRATLVGALVTTATDLGLATYLMADLPLRWAQSHPAAEAETALPAAWYSSVWHVVAYAQWDGGAPLAQRKGAVQLLRNATQILGGAAGPDACTYANEADPWLDDWAAQFWGDKYERLVQVKTSVDPDGLLSCWHCVGWDASLPGYECVEGLAV</sequence>
<evidence type="ECO:0000256" key="2">
    <source>
        <dbReference type="ARBA" id="ARBA00023002"/>
    </source>
</evidence>
<proteinExistence type="inferred from homology"/>
<dbReference type="GO" id="GO:0071949">
    <property type="term" value="F:FAD binding"/>
    <property type="evidence" value="ECO:0007669"/>
    <property type="project" value="InterPro"/>
</dbReference>
<dbReference type="Gene3D" id="3.30.465.10">
    <property type="match status" value="2"/>
</dbReference>
<dbReference type="EMBL" id="JAULSN010000003">
    <property type="protein sequence ID" value="KAK3375573.1"/>
    <property type="molecule type" value="Genomic_DNA"/>
</dbReference>
<keyword evidence="2" id="KW-0560">Oxidoreductase</keyword>
<dbReference type="InterPro" id="IPR050432">
    <property type="entry name" value="FAD-linked_Oxidoreductases_BP"/>
</dbReference>
<dbReference type="InterPro" id="IPR006094">
    <property type="entry name" value="Oxid_FAD_bind_N"/>
</dbReference>
<evidence type="ECO:0000313" key="5">
    <source>
        <dbReference type="EMBL" id="KAK3375573.1"/>
    </source>
</evidence>
<dbReference type="GO" id="GO:0016491">
    <property type="term" value="F:oxidoreductase activity"/>
    <property type="evidence" value="ECO:0007669"/>
    <property type="project" value="UniProtKB-KW"/>
</dbReference>
<dbReference type="InterPro" id="IPR016166">
    <property type="entry name" value="FAD-bd_PCMH"/>
</dbReference>
<feature type="domain" description="FAD-binding PCMH-type" evidence="4">
    <location>
        <begin position="149"/>
        <end position="333"/>
    </location>
</feature>
<name>A0AAE0KF33_9PEZI</name>
<dbReference type="AlphaFoldDB" id="A0AAE0KF33"/>
<evidence type="ECO:0000256" key="3">
    <source>
        <dbReference type="SAM" id="MobiDB-lite"/>
    </source>
</evidence>
<dbReference type="SUPFAM" id="SSF56176">
    <property type="entry name" value="FAD-binding/transporter-associated domain-like"/>
    <property type="match status" value="1"/>
</dbReference>
<dbReference type="InterPro" id="IPR012951">
    <property type="entry name" value="BBE"/>
</dbReference>
<keyword evidence="6" id="KW-1185">Reference proteome</keyword>
<comment type="caution">
    <text evidence="5">The sequence shown here is derived from an EMBL/GenBank/DDBJ whole genome shotgun (WGS) entry which is preliminary data.</text>
</comment>
<dbReference type="PANTHER" id="PTHR13878:SF91">
    <property type="entry name" value="FAD BINDING DOMAIN PROTEIN (AFU_ORTHOLOGUE AFUA_6G12070)-RELATED"/>
    <property type="match status" value="1"/>
</dbReference>
<protein>
    <recommendedName>
        <fullName evidence="4">FAD-binding PCMH-type domain-containing protein</fullName>
    </recommendedName>
</protein>
<dbReference type="Proteomes" id="UP001287356">
    <property type="component" value="Unassembled WGS sequence"/>
</dbReference>
<comment type="similarity">
    <text evidence="1">Belongs to the oxygen-dependent FAD-linked oxidoreductase family.</text>
</comment>
<evidence type="ECO:0000313" key="6">
    <source>
        <dbReference type="Proteomes" id="UP001287356"/>
    </source>
</evidence>
<dbReference type="PROSITE" id="PS51387">
    <property type="entry name" value="FAD_PCMH"/>
    <property type="match status" value="1"/>
</dbReference>
<dbReference type="InterPro" id="IPR016169">
    <property type="entry name" value="FAD-bd_PCMH_sub2"/>
</dbReference>
<dbReference type="Pfam" id="PF08031">
    <property type="entry name" value="BBE"/>
    <property type="match status" value="1"/>
</dbReference>
<dbReference type="PANTHER" id="PTHR13878">
    <property type="entry name" value="GULONOLACTONE OXIDASE"/>
    <property type="match status" value="1"/>
</dbReference>